<evidence type="ECO:0000313" key="4">
    <source>
        <dbReference type="EMBL" id="CAB4685773.1"/>
    </source>
</evidence>
<reference evidence="4" key="1">
    <citation type="submission" date="2020-05" db="EMBL/GenBank/DDBJ databases">
        <authorList>
            <person name="Chiriac C."/>
            <person name="Salcher M."/>
            <person name="Ghai R."/>
            <person name="Kavagutti S V."/>
        </authorList>
    </citation>
    <scope>NUCLEOTIDE SEQUENCE</scope>
</reference>
<organism evidence="4">
    <name type="scientific">freshwater metagenome</name>
    <dbReference type="NCBI Taxonomy" id="449393"/>
    <lineage>
        <taxon>unclassified sequences</taxon>
        <taxon>metagenomes</taxon>
        <taxon>ecological metagenomes</taxon>
    </lineage>
</organism>
<dbReference type="SUPFAM" id="SSF53335">
    <property type="entry name" value="S-adenosyl-L-methionine-dependent methyltransferases"/>
    <property type="match status" value="1"/>
</dbReference>
<sequence length="201" mass="22210">MSGEHYFSEQPAGEFKTKTITTSIDGERVELFTAGSVFSPDHMDTGTAILLEHSGEAPNQGNLLDLGCGWGPIALTLAKTCPQATIWAIDVNERSLELTRMNAKKLGLDNIRAVLPSEVPQDLVFSSIWSNPPIRIGKDALHALLTEWLPRLADECEAYLVVSKDLGADTLLKWMRESFEQLASERIETAKGFRIIRSARI</sequence>
<accession>A0A6J6NN24</accession>
<dbReference type="Gene3D" id="3.40.50.150">
    <property type="entry name" value="Vaccinia Virus protein VP39"/>
    <property type="match status" value="1"/>
</dbReference>
<dbReference type="InterPro" id="IPR029063">
    <property type="entry name" value="SAM-dependent_MTases_sf"/>
</dbReference>
<evidence type="ECO:0000256" key="1">
    <source>
        <dbReference type="ARBA" id="ARBA00022603"/>
    </source>
</evidence>
<dbReference type="AlphaFoldDB" id="A0A6J6NN24"/>
<dbReference type="InterPro" id="IPR007848">
    <property type="entry name" value="Small_mtfrase_dom"/>
</dbReference>
<dbReference type="GO" id="GO:0008757">
    <property type="term" value="F:S-adenosylmethionine-dependent methyltransferase activity"/>
    <property type="evidence" value="ECO:0007669"/>
    <property type="project" value="InterPro"/>
</dbReference>
<proteinExistence type="predicted"/>
<feature type="domain" description="Methyltransferase small" evidence="3">
    <location>
        <begin position="30"/>
        <end position="196"/>
    </location>
</feature>
<dbReference type="PANTHER" id="PTHR47816">
    <property type="entry name" value="RIBOSOMAL RNA SMALL SUBUNIT METHYLTRANSFERASE C"/>
    <property type="match status" value="1"/>
</dbReference>
<name>A0A6J6NN24_9ZZZZ</name>
<dbReference type="Pfam" id="PF05175">
    <property type="entry name" value="MTS"/>
    <property type="match status" value="1"/>
</dbReference>
<dbReference type="EMBL" id="CAEZXK010000012">
    <property type="protein sequence ID" value="CAB4685773.1"/>
    <property type="molecule type" value="Genomic_DNA"/>
</dbReference>
<dbReference type="CDD" id="cd02440">
    <property type="entry name" value="AdoMet_MTases"/>
    <property type="match status" value="1"/>
</dbReference>
<dbReference type="PANTHER" id="PTHR47816:SF4">
    <property type="entry name" value="RIBOSOMAL RNA SMALL SUBUNIT METHYLTRANSFERASE C"/>
    <property type="match status" value="1"/>
</dbReference>
<keyword evidence="1" id="KW-0489">Methyltransferase</keyword>
<dbReference type="InterPro" id="IPR046977">
    <property type="entry name" value="RsmC/RlmG"/>
</dbReference>
<keyword evidence="2" id="KW-0808">Transferase</keyword>
<evidence type="ECO:0000256" key="2">
    <source>
        <dbReference type="ARBA" id="ARBA00022679"/>
    </source>
</evidence>
<protein>
    <submittedName>
        <fullName evidence="4">Unannotated protein</fullName>
    </submittedName>
</protein>
<dbReference type="GO" id="GO:0032259">
    <property type="term" value="P:methylation"/>
    <property type="evidence" value="ECO:0007669"/>
    <property type="project" value="UniProtKB-KW"/>
</dbReference>
<evidence type="ECO:0000259" key="3">
    <source>
        <dbReference type="Pfam" id="PF05175"/>
    </source>
</evidence>
<gene>
    <name evidence="4" type="ORF">UFOPK2370_00616</name>
</gene>